<keyword evidence="5" id="KW-0067">ATP-binding</keyword>
<evidence type="ECO:0000256" key="3">
    <source>
        <dbReference type="ARBA" id="ARBA00022692"/>
    </source>
</evidence>
<feature type="domain" description="ABC transporter" evidence="10">
    <location>
        <begin position="422"/>
        <end position="638"/>
    </location>
</feature>
<dbReference type="Proteomes" id="UP000586722">
    <property type="component" value="Unassembled WGS sequence"/>
</dbReference>
<evidence type="ECO:0000256" key="1">
    <source>
        <dbReference type="ARBA" id="ARBA00004651"/>
    </source>
</evidence>
<dbReference type="InterPro" id="IPR003593">
    <property type="entry name" value="AAA+_ATPase"/>
</dbReference>
<dbReference type="InterPro" id="IPR014216">
    <property type="entry name" value="ABC_transptr_CydD"/>
</dbReference>
<dbReference type="InterPro" id="IPR027417">
    <property type="entry name" value="P-loop_NTPase"/>
</dbReference>
<dbReference type="GO" id="GO:0005524">
    <property type="term" value="F:ATP binding"/>
    <property type="evidence" value="ECO:0007669"/>
    <property type="project" value="UniProtKB-KW"/>
</dbReference>
<dbReference type="Pfam" id="PF00005">
    <property type="entry name" value="ABC_tran"/>
    <property type="match status" value="1"/>
</dbReference>
<keyword evidence="3 9" id="KW-0812">Transmembrane</keyword>
<feature type="region of interest" description="Disordered" evidence="8">
    <location>
        <begin position="21"/>
        <end position="52"/>
    </location>
</feature>
<comment type="caution">
    <text evidence="12">The sequence shown here is derived from an EMBL/GenBank/DDBJ whole genome shotgun (WGS) entry which is preliminary data.</text>
</comment>
<evidence type="ECO:0000256" key="6">
    <source>
        <dbReference type="ARBA" id="ARBA00022989"/>
    </source>
</evidence>
<dbReference type="PANTHER" id="PTHR24221:SF654">
    <property type="entry name" value="ATP-BINDING CASSETTE SUB-FAMILY B MEMBER 6"/>
    <property type="match status" value="1"/>
</dbReference>
<evidence type="ECO:0000259" key="10">
    <source>
        <dbReference type="PROSITE" id="PS50893"/>
    </source>
</evidence>
<keyword evidence="13" id="KW-1185">Reference proteome</keyword>
<feature type="compositionally biased region" description="Basic and acidic residues" evidence="8">
    <location>
        <begin position="21"/>
        <end position="33"/>
    </location>
</feature>
<dbReference type="GO" id="GO:0005886">
    <property type="term" value="C:plasma membrane"/>
    <property type="evidence" value="ECO:0007669"/>
    <property type="project" value="UniProtKB-SubCell"/>
</dbReference>
<dbReference type="PROSITE" id="PS50893">
    <property type="entry name" value="ABC_TRANSPORTER_2"/>
    <property type="match status" value="1"/>
</dbReference>
<feature type="transmembrane region" description="Helical" evidence="9">
    <location>
        <begin position="300"/>
        <end position="325"/>
    </location>
</feature>
<evidence type="ECO:0000256" key="9">
    <source>
        <dbReference type="SAM" id="Phobius"/>
    </source>
</evidence>
<feature type="transmembrane region" description="Helical" evidence="9">
    <location>
        <begin position="222"/>
        <end position="240"/>
    </location>
</feature>
<dbReference type="SUPFAM" id="SSF52540">
    <property type="entry name" value="P-loop containing nucleoside triphosphate hydrolases"/>
    <property type="match status" value="1"/>
</dbReference>
<keyword evidence="7 9" id="KW-0472">Membrane</keyword>
<dbReference type="CDD" id="cd18584">
    <property type="entry name" value="ABC_6TM_AarD_CydD"/>
    <property type="match status" value="1"/>
</dbReference>
<dbReference type="GO" id="GO:0042883">
    <property type="term" value="P:cysteine transport"/>
    <property type="evidence" value="ECO:0007669"/>
    <property type="project" value="InterPro"/>
</dbReference>
<dbReference type="AlphaFoldDB" id="A0A7X5F291"/>
<feature type="domain" description="ABC transmembrane type-1" evidence="11">
    <location>
        <begin position="80"/>
        <end position="371"/>
    </location>
</feature>
<comment type="subcellular location">
    <subcellularLocation>
        <location evidence="1">Cell membrane</location>
        <topology evidence="1">Multi-pass membrane protein</topology>
    </subcellularLocation>
</comment>
<dbReference type="InterPro" id="IPR017871">
    <property type="entry name" value="ABC_transporter-like_CS"/>
</dbReference>
<evidence type="ECO:0000256" key="4">
    <source>
        <dbReference type="ARBA" id="ARBA00022741"/>
    </source>
</evidence>
<dbReference type="SMART" id="SM00382">
    <property type="entry name" value="AAA"/>
    <property type="match status" value="1"/>
</dbReference>
<organism evidence="12 13">
    <name type="scientific">Pannonibacter tanglangensis</name>
    <dbReference type="NCBI Taxonomy" id="2750084"/>
    <lineage>
        <taxon>Bacteria</taxon>
        <taxon>Pseudomonadati</taxon>
        <taxon>Pseudomonadota</taxon>
        <taxon>Alphaproteobacteria</taxon>
        <taxon>Hyphomicrobiales</taxon>
        <taxon>Stappiaceae</taxon>
        <taxon>Pannonibacter</taxon>
    </lineage>
</organism>
<dbReference type="PROSITE" id="PS00211">
    <property type="entry name" value="ABC_TRANSPORTER_1"/>
    <property type="match status" value="1"/>
</dbReference>
<evidence type="ECO:0000313" key="13">
    <source>
        <dbReference type="Proteomes" id="UP000586722"/>
    </source>
</evidence>
<dbReference type="Gene3D" id="3.40.50.300">
    <property type="entry name" value="P-loop containing nucleotide triphosphate hydrolases"/>
    <property type="match status" value="1"/>
</dbReference>
<evidence type="ECO:0000256" key="7">
    <source>
        <dbReference type="ARBA" id="ARBA00023136"/>
    </source>
</evidence>
<dbReference type="InterPro" id="IPR039421">
    <property type="entry name" value="Type_1_exporter"/>
</dbReference>
<accession>A0A7X5F291</accession>
<dbReference type="InterPro" id="IPR011527">
    <property type="entry name" value="ABC1_TM_dom"/>
</dbReference>
<dbReference type="PROSITE" id="PS50929">
    <property type="entry name" value="ABC_TM1F"/>
    <property type="match status" value="1"/>
</dbReference>
<keyword evidence="4" id="KW-0547">Nucleotide-binding</keyword>
<dbReference type="NCBIfam" id="TIGR02857">
    <property type="entry name" value="CydD"/>
    <property type="match status" value="1"/>
</dbReference>
<dbReference type="GO" id="GO:0016887">
    <property type="term" value="F:ATP hydrolysis activity"/>
    <property type="evidence" value="ECO:0007669"/>
    <property type="project" value="InterPro"/>
</dbReference>
<evidence type="ECO:0000256" key="5">
    <source>
        <dbReference type="ARBA" id="ARBA00022840"/>
    </source>
</evidence>
<evidence type="ECO:0000259" key="11">
    <source>
        <dbReference type="PROSITE" id="PS50929"/>
    </source>
</evidence>
<name>A0A7X5F291_9HYPH</name>
<dbReference type="Gene3D" id="1.20.1560.10">
    <property type="entry name" value="ABC transporter type 1, transmembrane domain"/>
    <property type="match status" value="1"/>
</dbReference>
<evidence type="ECO:0000256" key="8">
    <source>
        <dbReference type="SAM" id="MobiDB-lite"/>
    </source>
</evidence>
<dbReference type="SUPFAM" id="SSF90123">
    <property type="entry name" value="ABC transporter transmembrane region"/>
    <property type="match status" value="1"/>
</dbReference>
<dbReference type="InterPro" id="IPR036640">
    <property type="entry name" value="ABC1_TM_sf"/>
</dbReference>
<feature type="transmembrane region" description="Helical" evidence="9">
    <location>
        <begin position="79"/>
        <end position="99"/>
    </location>
</feature>
<protein>
    <submittedName>
        <fullName evidence="12">Thiol reductant ABC exporter subunit CydD</fullName>
    </submittedName>
</protein>
<sequence>MHSSLSAAPCACNRKEEVAQRRTGEPAALHKDGGQTVDADQAKTQAAGAGEDTPAKAASRLLAAAVADDRTAIGRSGRIAALADLIWIPQAFLLALSVADMVEPGVAGGPVMATLAHPGVAGLLIGLLALVRLQLGLLAGRTAQAAAERVKARLRARLLGGLAEAGPSATLPGAGAVAAAVTDQIEAAGPYVRRFLPLRPRLSLVPLAILVTAFAVNWLSALILLAAGPMIPLFMALIGLKARAASDSQHGELARMGAFLLDRLRGLDTLRLAGALERTDAAVAHAGERFRLATMKVLKVAFLSSTVLELFSALGLALVAVYVGFSLLGQVSAGTWGAPMDLFTGLFVLLLAPEFFAPLRAFAAAYHDKAGAEAAARILVTLPLADPAPMAATPVSATVSATASARGAGLALAPPPARSPEVILDALTLAPGGRPVIDRLSLRLPAGGRLIVAGPSGAGKSTLIDALTGLRRIDGGRILLDGLDLAALDLDAWRARLAFLSQEPRLFFGTVTANLRRARPEATEAEMWAALDLAGARDLVEQMPRGLGTRLGEDGFGLSVGEARRIALARAALRRDALMLIADEPTAGLDDDTAGVVIAGLDRLSQGVSTVIASHDPRVLALPGLRLDIGQRVQEVAE</sequence>
<comment type="similarity">
    <text evidence="2">Belongs to the ABC transporter superfamily.</text>
</comment>
<dbReference type="InterPro" id="IPR003439">
    <property type="entry name" value="ABC_transporter-like_ATP-bd"/>
</dbReference>
<gene>
    <name evidence="12" type="primary">cydD</name>
    <name evidence="12" type="ORF">GWI72_09070</name>
</gene>
<keyword evidence="6 9" id="KW-1133">Transmembrane helix</keyword>
<evidence type="ECO:0000313" key="12">
    <source>
        <dbReference type="EMBL" id="NBN78416.1"/>
    </source>
</evidence>
<dbReference type="GO" id="GO:0140359">
    <property type="term" value="F:ABC-type transporter activity"/>
    <property type="evidence" value="ECO:0007669"/>
    <property type="project" value="InterPro"/>
</dbReference>
<evidence type="ECO:0000256" key="2">
    <source>
        <dbReference type="ARBA" id="ARBA00005417"/>
    </source>
</evidence>
<dbReference type="PANTHER" id="PTHR24221">
    <property type="entry name" value="ATP-BINDING CASSETTE SUB-FAMILY B"/>
    <property type="match status" value="1"/>
</dbReference>
<dbReference type="Pfam" id="PF00664">
    <property type="entry name" value="ABC_membrane"/>
    <property type="match status" value="1"/>
</dbReference>
<proteinExistence type="inferred from homology"/>
<feature type="transmembrane region" description="Helical" evidence="9">
    <location>
        <begin position="111"/>
        <end position="131"/>
    </location>
</feature>
<dbReference type="EMBL" id="JAABLQ010000001">
    <property type="protein sequence ID" value="NBN78416.1"/>
    <property type="molecule type" value="Genomic_DNA"/>
</dbReference>
<reference evidence="13" key="1">
    <citation type="submission" date="2020-01" db="EMBL/GenBank/DDBJ databases">
        <authorList>
            <person name="Fang Y."/>
            <person name="Sun R."/>
            <person name="Nie L."/>
            <person name="He J."/>
            <person name="Hao L."/>
            <person name="Wang L."/>
            <person name="Su S."/>
            <person name="Lv E."/>
            <person name="Zhang Z."/>
            <person name="Xie R."/>
            <person name="Liu H."/>
        </authorList>
    </citation>
    <scope>NUCLEOTIDE SEQUENCE [LARGE SCALE GENOMIC DNA]</scope>
    <source>
        <strain evidence="13">XCT-53</strain>
    </source>
</reference>